<keyword evidence="4 6" id="KW-0472">Membrane</keyword>
<evidence type="ECO:0000259" key="9">
    <source>
        <dbReference type="PROSITE" id="PS50261"/>
    </source>
</evidence>
<comment type="subcellular location">
    <subcellularLocation>
        <location evidence="1">Membrane</location>
        <topology evidence="1">Multi-pass membrane protein</topology>
    </subcellularLocation>
</comment>
<keyword evidence="3 6" id="KW-1133">Transmembrane helix</keyword>
<feature type="transmembrane region" description="Helical" evidence="6">
    <location>
        <begin position="442"/>
        <end position="466"/>
    </location>
</feature>
<feature type="transmembrane region" description="Helical" evidence="6">
    <location>
        <begin position="380"/>
        <end position="401"/>
    </location>
</feature>
<keyword evidence="11" id="KW-1185">Reference proteome</keyword>
<dbReference type="Gene3D" id="1.10.2000.10">
    <property type="entry name" value="Frizzled cysteine-rich domain"/>
    <property type="match status" value="1"/>
</dbReference>
<feature type="transmembrane region" description="Helical" evidence="6">
    <location>
        <begin position="299"/>
        <end position="326"/>
    </location>
</feature>
<dbReference type="Proteomes" id="UP001194696">
    <property type="component" value="Unassembled WGS sequence"/>
</dbReference>
<dbReference type="PANTHER" id="PTHR31787">
    <property type="entry name" value="G-PROTEIN-COUPLED RECEPTOR GPCR FAMILY PROTEIN"/>
    <property type="match status" value="1"/>
</dbReference>
<name>A0ABQ7JNN0_9FUNG</name>
<organism evidence="10 11">
    <name type="scientific">Linnemannia gamsii</name>
    <dbReference type="NCBI Taxonomy" id="64522"/>
    <lineage>
        <taxon>Eukaryota</taxon>
        <taxon>Fungi</taxon>
        <taxon>Fungi incertae sedis</taxon>
        <taxon>Mucoromycota</taxon>
        <taxon>Mortierellomycotina</taxon>
        <taxon>Mortierellomycetes</taxon>
        <taxon>Mortierellales</taxon>
        <taxon>Mortierellaceae</taxon>
        <taxon>Linnemannia</taxon>
    </lineage>
</organism>
<proteinExistence type="predicted"/>
<dbReference type="PROSITE" id="PS50261">
    <property type="entry name" value="G_PROTEIN_RECEP_F2_4"/>
    <property type="match status" value="1"/>
</dbReference>
<sequence length="564" mass="62297">MVRFFTKVAAVATLAIGLLSSTADALGSSVPYTGAVCKNYVNYNVWLPPNTTIDAIEASLVKQGAEKAVQMPYVCLEPLMEYMCSVAYPRVEAIQNVPTQFNVRFACASTCQKTYEQCAMLLSLFDMKAAIPDCNAPIPETTKYAPPTGIMFQPDESCNHLQALGGPGTSLSNLTAQCDPPFVVDVDYPSGTANAHYCMYGCCLPCPAQYHLYREDALQTGFTITNYMRAVSMVLSFLLVLTYLVLDDKRSHPSALILYFAVGVFLFSVVIIFPLIDTKAIQCADMINPSTQRNNLKCAIQGAILVFASVATCAWCTALILNLHLHTVWNSSWFSTKYWLLHILCWGFATAITGVALGTGQIQWDFATLCLVSQEKASEIFFYPMAAMIFPAFLVHIATFVHIARISTMAGVDSETMSRSTLSAGAAAAISHRRHVMMAIRIQWRAALMAICAIVSVTFYWLFYFIQLRKINPATLAQNIVVFVFCLRSGTPHNQCADNLAPFLPPYGLMIAAEFVVSSIGTVIFIVFFKMALVREWGDKLSSLGYLMSGKRKQKKEQDQFFVI</sequence>
<gene>
    <name evidence="10" type="ORF">BGZ96_000993</name>
</gene>
<keyword evidence="5" id="KW-1015">Disulfide bond</keyword>
<evidence type="ECO:0000256" key="5">
    <source>
        <dbReference type="ARBA" id="ARBA00023157"/>
    </source>
</evidence>
<evidence type="ECO:0000256" key="6">
    <source>
        <dbReference type="SAM" id="Phobius"/>
    </source>
</evidence>
<feature type="chain" id="PRO_5045401583" description="G-protein coupled receptors family 2 profile 2 domain-containing protein" evidence="7">
    <location>
        <begin position="26"/>
        <end position="564"/>
    </location>
</feature>
<dbReference type="InterPro" id="IPR017981">
    <property type="entry name" value="GPCR_2-like_7TM"/>
</dbReference>
<feature type="domain" description="G-protein coupled receptors family 2 profile 2" evidence="9">
    <location>
        <begin position="221"/>
        <end position="489"/>
    </location>
</feature>
<reference evidence="10 11" key="1">
    <citation type="journal article" date="2020" name="Fungal Divers.">
        <title>Resolving the Mortierellaceae phylogeny through synthesis of multi-gene phylogenetics and phylogenomics.</title>
        <authorList>
            <person name="Vandepol N."/>
            <person name="Liber J."/>
            <person name="Desiro A."/>
            <person name="Na H."/>
            <person name="Kennedy M."/>
            <person name="Barry K."/>
            <person name="Grigoriev I.V."/>
            <person name="Miller A.N."/>
            <person name="O'Donnell K."/>
            <person name="Stajich J.E."/>
            <person name="Bonito G."/>
        </authorList>
    </citation>
    <scope>NUCLEOTIDE SEQUENCE [LARGE SCALE GENOMIC DNA]</scope>
    <source>
        <strain evidence="10 11">AD045</strain>
    </source>
</reference>
<dbReference type="SUPFAM" id="SSF63501">
    <property type="entry name" value="Frizzled cysteine-rich domain"/>
    <property type="match status" value="1"/>
</dbReference>
<protein>
    <recommendedName>
        <fullName evidence="12">G-protein coupled receptors family 2 profile 2 domain-containing protein</fullName>
    </recommendedName>
</protein>
<evidence type="ECO:0008006" key="12">
    <source>
        <dbReference type="Google" id="ProtNLM"/>
    </source>
</evidence>
<keyword evidence="7" id="KW-0732">Signal</keyword>
<feature type="domain" description="FZ" evidence="8">
    <location>
        <begin position="24"/>
        <end position="161"/>
    </location>
</feature>
<evidence type="ECO:0000313" key="11">
    <source>
        <dbReference type="Proteomes" id="UP001194696"/>
    </source>
</evidence>
<feature type="transmembrane region" description="Helical" evidence="6">
    <location>
        <begin position="338"/>
        <end position="360"/>
    </location>
</feature>
<evidence type="ECO:0000259" key="8">
    <source>
        <dbReference type="PROSITE" id="PS50038"/>
    </source>
</evidence>
<evidence type="ECO:0000256" key="2">
    <source>
        <dbReference type="ARBA" id="ARBA00022692"/>
    </source>
</evidence>
<dbReference type="Gene3D" id="1.20.1070.10">
    <property type="entry name" value="Rhodopsin 7-helix transmembrane proteins"/>
    <property type="match status" value="1"/>
</dbReference>
<dbReference type="InterPro" id="IPR020067">
    <property type="entry name" value="Frizzled_dom"/>
</dbReference>
<dbReference type="InterPro" id="IPR036790">
    <property type="entry name" value="Frizzled_dom_sf"/>
</dbReference>
<dbReference type="EMBL" id="JAAAIM010001151">
    <property type="protein sequence ID" value="KAG0281866.1"/>
    <property type="molecule type" value="Genomic_DNA"/>
</dbReference>
<evidence type="ECO:0000256" key="1">
    <source>
        <dbReference type="ARBA" id="ARBA00004141"/>
    </source>
</evidence>
<feature type="transmembrane region" description="Helical" evidence="6">
    <location>
        <begin position="507"/>
        <end position="529"/>
    </location>
</feature>
<feature type="transmembrane region" description="Helical" evidence="6">
    <location>
        <begin position="227"/>
        <end position="246"/>
    </location>
</feature>
<accession>A0ABQ7JNN0</accession>
<keyword evidence="2 6" id="KW-0812">Transmembrane</keyword>
<evidence type="ECO:0000313" key="10">
    <source>
        <dbReference type="EMBL" id="KAG0281866.1"/>
    </source>
</evidence>
<evidence type="ECO:0000256" key="4">
    <source>
        <dbReference type="ARBA" id="ARBA00023136"/>
    </source>
</evidence>
<evidence type="ECO:0000256" key="3">
    <source>
        <dbReference type="ARBA" id="ARBA00022989"/>
    </source>
</evidence>
<dbReference type="PANTHER" id="PTHR31787:SF3">
    <property type="entry name" value="FRIZZLED AND SMOOTHENED-LIKE PROTEIN H"/>
    <property type="match status" value="1"/>
</dbReference>
<feature type="transmembrane region" description="Helical" evidence="6">
    <location>
        <begin position="258"/>
        <end position="276"/>
    </location>
</feature>
<feature type="signal peptide" evidence="7">
    <location>
        <begin position="1"/>
        <end position="25"/>
    </location>
</feature>
<dbReference type="InterPro" id="IPR050949">
    <property type="entry name" value="GPCR_Fz/Smo-like"/>
</dbReference>
<comment type="caution">
    <text evidence="10">The sequence shown here is derived from an EMBL/GenBank/DDBJ whole genome shotgun (WGS) entry which is preliminary data.</text>
</comment>
<evidence type="ECO:0000256" key="7">
    <source>
        <dbReference type="SAM" id="SignalP"/>
    </source>
</evidence>
<dbReference type="PROSITE" id="PS50038">
    <property type="entry name" value="FZ"/>
    <property type="match status" value="1"/>
</dbReference>